<organism evidence="1 2">
    <name type="scientific">Paenibacillus athensensis</name>
    <dbReference type="NCBI Taxonomy" id="1967502"/>
    <lineage>
        <taxon>Bacteria</taxon>
        <taxon>Bacillati</taxon>
        <taxon>Bacillota</taxon>
        <taxon>Bacilli</taxon>
        <taxon>Bacillales</taxon>
        <taxon>Paenibacillaceae</taxon>
        <taxon>Paenibacillus</taxon>
    </lineage>
</organism>
<evidence type="ECO:0000313" key="2">
    <source>
        <dbReference type="Proteomes" id="UP000298246"/>
    </source>
</evidence>
<dbReference type="EMBL" id="MYFO01000038">
    <property type="protein sequence ID" value="TFE84120.1"/>
    <property type="molecule type" value="Genomic_DNA"/>
</dbReference>
<evidence type="ECO:0000313" key="1">
    <source>
        <dbReference type="EMBL" id="TFE84120.1"/>
    </source>
</evidence>
<reference evidence="1 2" key="1">
    <citation type="submission" date="2017-03" db="EMBL/GenBank/DDBJ databases">
        <title>Isolation of Levoglucosan Utilizing Bacteria.</title>
        <authorList>
            <person name="Arya A.S."/>
        </authorList>
    </citation>
    <scope>NUCLEOTIDE SEQUENCE [LARGE SCALE GENOMIC DNA]</scope>
    <source>
        <strain evidence="1 2">MEC069</strain>
    </source>
</reference>
<dbReference type="RefSeq" id="WP_134756420.1">
    <property type="nucleotide sequence ID" value="NZ_MYFO02000001.1"/>
</dbReference>
<keyword evidence="2" id="KW-1185">Reference proteome</keyword>
<accession>A0A4Y8PVS2</accession>
<name>A0A4Y8PVS2_9BACL</name>
<proteinExistence type="predicted"/>
<gene>
    <name evidence="1" type="ORF">B5M42_20980</name>
</gene>
<protein>
    <submittedName>
        <fullName evidence="1">Uncharacterized protein</fullName>
    </submittedName>
</protein>
<dbReference type="AlphaFoldDB" id="A0A4Y8PVS2"/>
<dbReference type="OrthoDB" id="529831at2"/>
<dbReference type="Proteomes" id="UP000298246">
    <property type="component" value="Unassembled WGS sequence"/>
</dbReference>
<comment type="caution">
    <text evidence="1">The sequence shown here is derived from an EMBL/GenBank/DDBJ whole genome shotgun (WGS) entry which is preliminary data.</text>
</comment>
<sequence length="392" mass="42938">MIKFNHLYRIDLYPNSRRWVCALALGVWLSAGSGTGAVYAYAEPEPDTPAVTAAARNEQLQLEVKASPNATYVTQTGLTDKKLIRELDAAAEGGAWSSPLPPDTTLRYPSSSGAQRELGITPAGDVVDLARGRMLRVGEATRRKLAEQVAAQRAKHYGELLTWTEANLLVPKYSSFTIVDVETGLHFRGQRRAGSSHADVQPLTKADSAALKAIYGGAWSWDRRAVLVEIDGRRLAASMHGMPHGGDGIPDNGFNGHFCIHFLGSETHSSHNVDPAHQVMVHKAAGQLPAYLAKLSAWELIDVWIAAANQGDQQLLQAVSAATPPNAVPVRTMRRLSRFPERDTTALLELQTEVDVLATPEGRSQPQQRRVLFHLERDSPADGWRIRRAELR</sequence>